<sequence>MKDFNFMPVLSMKQNAIISTGTVMAIIVMVLVLAVAIIYPYYHTSVLEQQLADIQQQIDSAGASNAAQKVLASKLEKQMAIIDDINKSKVPYSEAEARMMLLVPDGIVISDISYSGTDVKFSGTAPDVASIISFMEALDTSGYYVNNTFDNIDGGQQAGIYSFDISTHIESKD</sequence>
<proteinExistence type="predicted"/>
<feature type="transmembrane region" description="Helical" evidence="1">
    <location>
        <begin position="21"/>
        <end position="42"/>
    </location>
</feature>
<evidence type="ECO:0000256" key="1">
    <source>
        <dbReference type="SAM" id="Phobius"/>
    </source>
</evidence>
<reference evidence="3" key="1">
    <citation type="submission" date="2010-11" db="EMBL/GenBank/DDBJ databases">
        <title>The complete genome of Mahella australiensis DSM 15567.</title>
        <authorList>
            <consortium name="US DOE Joint Genome Institute (JGI-PGF)"/>
            <person name="Lucas S."/>
            <person name="Copeland A."/>
            <person name="Lapidus A."/>
            <person name="Bruce D."/>
            <person name="Goodwin L."/>
            <person name="Pitluck S."/>
            <person name="Kyrpides N."/>
            <person name="Mavromatis K."/>
            <person name="Pagani I."/>
            <person name="Ivanova N."/>
            <person name="Teshima H."/>
            <person name="Brettin T."/>
            <person name="Detter J.C."/>
            <person name="Han C."/>
            <person name="Tapia R."/>
            <person name="Land M."/>
            <person name="Hauser L."/>
            <person name="Markowitz V."/>
            <person name="Cheng J.-F."/>
            <person name="Hugenholtz P."/>
            <person name="Woyke T."/>
            <person name="Wu D."/>
            <person name="Spring S."/>
            <person name="Pukall R."/>
            <person name="Steenblock K."/>
            <person name="Schneider S."/>
            <person name="Klenk H.-P."/>
            <person name="Eisen J.A."/>
        </authorList>
    </citation>
    <scope>NUCLEOTIDE SEQUENCE [LARGE SCALE GENOMIC DNA]</scope>
    <source>
        <strain evidence="3">DSM 15567 / CIP 107919 / 50-1 BON</strain>
    </source>
</reference>
<dbReference type="AlphaFoldDB" id="F4A392"/>
<name>F4A392_MAHA5</name>
<gene>
    <name evidence="2" type="ordered locus">Mahau_1128</name>
</gene>
<dbReference type="Pfam" id="PF05137">
    <property type="entry name" value="PilN"/>
    <property type="match status" value="1"/>
</dbReference>
<protein>
    <submittedName>
        <fullName evidence="2">Fimbrial assembly family protein</fullName>
    </submittedName>
</protein>
<dbReference type="Proteomes" id="UP000008457">
    <property type="component" value="Chromosome"/>
</dbReference>
<keyword evidence="3" id="KW-1185">Reference proteome</keyword>
<reference evidence="2 3" key="2">
    <citation type="journal article" date="2011" name="Stand. Genomic Sci.">
        <title>Complete genome sequence of Mahella australiensis type strain (50-1 BON).</title>
        <authorList>
            <person name="Sikorski J."/>
            <person name="Teshima H."/>
            <person name="Nolan M."/>
            <person name="Lucas S."/>
            <person name="Hammon N."/>
            <person name="Deshpande S."/>
            <person name="Cheng J.F."/>
            <person name="Pitluck S."/>
            <person name="Liolios K."/>
            <person name="Pagani I."/>
            <person name="Ivanova N."/>
            <person name="Huntemann M."/>
            <person name="Mavromatis K."/>
            <person name="Ovchinikova G."/>
            <person name="Pati A."/>
            <person name="Tapia R."/>
            <person name="Han C."/>
            <person name="Goodwin L."/>
            <person name="Chen A."/>
            <person name="Palaniappan K."/>
            <person name="Land M."/>
            <person name="Hauser L."/>
            <person name="Ngatchou-Djao O.D."/>
            <person name="Rohde M."/>
            <person name="Pukall R."/>
            <person name="Spring S."/>
            <person name="Abt B."/>
            <person name="Goker M."/>
            <person name="Detter J.C."/>
            <person name="Woyke T."/>
            <person name="Bristow J."/>
            <person name="Markowitz V."/>
            <person name="Hugenholtz P."/>
            <person name="Eisen J.A."/>
            <person name="Kyrpides N.C."/>
            <person name="Klenk H.P."/>
            <person name="Lapidus A."/>
        </authorList>
    </citation>
    <scope>NUCLEOTIDE SEQUENCE [LARGE SCALE GENOMIC DNA]</scope>
    <source>
        <strain evidence="3">DSM 15567 / CIP 107919 / 50-1 BON</strain>
    </source>
</reference>
<dbReference type="InterPro" id="IPR052534">
    <property type="entry name" value="Extracell_DNA_Util/SecSys_Comp"/>
</dbReference>
<evidence type="ECO:0000313" key="3">
    <source>
        <dbReference type="Proteomes" id="UP000008457"/>
    </source>
</evidence>
<dbReference type="KEGG" id="mas:Mahau_1128"/>
<dbReference type="PANTHER" id="PTHR40278:SF1">
    <property type="entry name" value="DNA UTILIZATION PROTEIN HOFN"/>
    <property type="match status" value="1"/>
</dbReference>
<dbReference type="eggNOG" id="COG3166">
    <property type="taxonomic scope" value="Bacteria"/>
</dbReference>
<keyword evidence="1" id="KW-1133">Transmembrane helix</keyword>
<accession>F4A392</accession>
<keyword evidence="1" id="KW-0812">Transmembrane</keyword>
<evidence type="ECO:0000313" key="2">
    <source>
        <dbReference type="EMBL" id="AEE96325.1"/>
    </source>
</evidence>
<dbReference type="STRING" id="697281.Mahau_1128"/>
<dbReference type="EMBL" id="CP002360">
    <property type="protein sequence ID" value="AEE96325.1"/>
    <property type="molecule type" value="Genomic_DNA"/>
</dbReference>
<organism evidence="2 3">
    <name type="scientific">Mahella australiensis (strain DSM 15567 / CIP 107919 / 50-1 BON)</name>
    <dbReference type="NCBI Taxonomy" id="697281"/>
    <lineage>
        <taxon>Bacteria</taxon>
        <taxon>Bacillati</taxon>
        <taxon>Bacillota</taxon>
        <taxon>Clostridia</taxon>
        <taxon>Thermoanaerobacterales</taxon>
        <taxon>Thermoanaerobacterales Family IV. Incertae Sedis</taxon>
        <taxon>Mahella</taxon>
    </lineage>
</organism>
<dbReference type="InterPro" id="IPR007813">
    <property type="entry name" value="PilN"/>
</dbReference>
<dbReference type="HOGENOM" id="CLU_1545788_0_0_9"/>
<dbReference type="RefSeq" id="WP_013780755.1">
    <property type="nucleotide sequence ID" value="NC_015520.1"/>
</dbReference>
<keyword evidence="1" id="KW-0472">Membrane</keyword>
<dbReference type="PANTHER" id="PTHR40278">
    <property type="entry name" value="DNA UTILIZATION PROTEIN HOFN"/>
    <property type="match status" value="1"/>
</dbReference>